<dbReference type="Proteomes" id="UP000321790">
    <property type="component" value="Unassembled WGS sequence"/>
</dbReference>
<dbReference type="AlphaFoldDB" id="A0A5C7AUD9"/>
<keyword evidence="3" id="KW-1185">Reference proteome</keyword>
<comment type="caution">
    <text evidence="2">The sequence shown here is derived from an EMBL/GenBank/DDBJ whole genome shotgun (WGS) entry which is preliminary data.</text>
</comment>
<evidence type="ECO:0000313" key="2">
    <source>
        <dbReference type="EMBL" id="TXE11947.1"/>
    </source>
</evidence>
<accession>A0A5C7AUD9</accession>
<protein>
    <submittedName>
        <fullName evidence="2">Uncharacterized protein</fullName>
    </submittedName>
</protein>
<dbReference type="EMBL" id="VOSC01000019">
    <property type="protein sequence ID" value="TXE11947.1"/>
    <property type="molecule type" value="Genomic_DNA"/>
</dbReference>
<proteinExistence type="predicted"/>
<sequence>MKNTFLIACMFLIVSCKSDKNNTSATAETPVNTETEANIPETSNTNFTPYIVINVSDRSKERIDETEDFAPAEVRTTHIKNKGFVTTLKMYLGSFEDAHYYGLNLAYIRNSGSALLETKTYKIATTSDMVKIDKGIDAYFESLETFDEEAFITAKSVGTINDFTDDFYAPLNDDNILVIEAVEDLGKSEDNAYYSESFQRIKGYLVFNVIKMITEKPYTIRVDFDVINEIRLPVKKD</sequence>
<evidence type="ECO:0000256" key="1">
    <source>
        <dbReference type="SAM" id="MobiDB-lite"/>
    </source>
</evidence>
<organism evidence="2 3">
    <name type="scientific">Seonamhaeicola algicola</name>
    <dbReference type="NCBI Taxonomy" id="1719036"/>
    <lineage>
        <taxon>Bacteria</taxon>
        <taxon>Pseudomonadati</taxon>
        <taxon>Bacteroidota</taxon>
        <taxon>Flavobacteriia</taxon>
        <taxon>Flavobacteriales</taxon>
        <taxon>Flavobacteriaceae</taxon>
    </lineage>
</organism>
<gene>
    <name evidence="2" type="ORF">FUA26_07745</name>
</gene>
<evidence type="ECO:0000313" key="3">
    <source>
        <dbReference type="Proteomes" id="UP000321790"/>
    </source>
</evidence>
<dbReference type="PROSITE" id="PS51257">
    <property type="entry name" value="PROKAR_LIPOPROTEIN"/>
    <property type="match status" value="1"/>
</dbReference>
<name>A0A5C7AUD9_9FLAO</name>
<reference evidence="3" key="1">
    <citation type="submission" date="2019-08" db="EMBL/GenBank/DDBJ databases">
        <title>Seonamhaeicola sediminis sp. nov., isolated from marine sediment.</title>
        <authorList>
            <person name="Cao W.R."/>
        </authorList>
    </citation>
    <scope>NUCLEOTIDE SEQUENCE [LARGE SCALE GENOMIC DNA]</scope>
    <source>
        <strain evidence="3">Gy8</strain>
    </source>
</reference>
<feature type="region of interest" description="Disordered" evidence="1">
    <location>
        <begin position="21"/>
        <end position="43"/>
    </location>
</feature>
<dbReference type="RefSeq" id="WP_147133936.1">
    <property type="nucleotide sequence ID" value="NZ_VOSC01000019.1"/>
</dbReference>